<dbReference type="PROSITE" id="PS51107">
    <property type="entry name" value="PTS_EIIC_TYPE_5"/>
    <property type="match status" value="1"/>
</dbReference>
<reference evidence="2 3" key="1">
    <citation type="submission" date="2020-08" db="EMBL/GenBank/DDBJ databases">
        <title>Genomic Encyclopedia of Type Strains, Phase IV (KMG-IV): sequencing the most valuable type-strain genomes for metagenomic binning, comparative biology and taxonomic classification.</title>
        <authorList>
            <person name="Goeker M."/>
        </authorList>
    </citation>
    <scope>NUCLEOTIDE SEQUENCE [LARGE SCALE GENOMIC DNA]</scope>
    <source>
        <strain evidence="2 3">DSM 21769</strain>
    </source>
</reference>
<dbReference type="Pfam" id="PF03608">
    <property type="entry name" value="EII-GUT"/>
    <property type="match status" value="1"/>
</dbReference>
<evidence type="ECO:0000313" key="3">
    <source>
        <dbReference type="Proteomes" id="UP000568839"/>
    </source>
</evidence>
<dbReference type="EMBL" id="JACHHJ010000005">
    <property type="protein sequence ID" value="MBB6451113.1"/>
    <property type="molecule type" value="Genomic_DNA"/>
</dbReference>
<keyword evidence="3" id="KW-1185">Reference proteome</keyword>
<evidence type="ECO:0000256" key="1">
    <source>
        <dbReference type="SAM" id="Phobius"/>
    </source>
</evidence>
<comment type="caution">
    <text evidence="2">The sequence shown here is derived from an EMBL/GenBank/DDBJ whole genome shotgun (WGS) entry which is preliminary data.</text>
</comment>
<keyword evidence="1" id="KW-0812">Transmembrane</keyword>
<dbReference type="RefSeq" id="WP_184405186.1">
    <property type="nucleotide sequence ID" value="NZ_JACHHJ010000005.1"/>
</dbReference>
<dbReference type="PIRSF" id="PIRSF038321">
    <property type="entry name" value="PTS_glc_srb_IIC"/>
    <property type="match status" value="1"/>
</dbReference>
<dbReference type="InterPro" id="IPR004699">
    <property type="entry name" value="PTS_IID_sorb"/>
</dbReference>
<dbReference type="PANTHER" id="PTHR40399">
    <property type="entry name" value="PTS SYSTEM GLUCITOL/SORBITOL-SPECIFIC EIIC COMPONENT"/>
    <property type="match status" value="1"/>
</dbReference>
<dbReference type="GO" id="GO:0016020">
    <property type="term" value="C:membrane"/>
    <property type="evidence" value="ECO:0007669"/>
    <property type="project" value="InterPro"/>
</dbReference>
<feature type="transmembrane region" description="Helical" evidence="1">
    <location>
        <begin position="68"/>
        <end position="90"/>
    </location>
</feature>
<protein>
    <submittedName>
        <fullName evidence="2">PTS system glucitol/sorbitol-specific IIC component</fullName>
    </submittedName>
</protein>
<dbReference type="GO" id="GO:0009401">
    <property type="term" value="P:phosphoenolpyruvate-dependent sugar phosphotransferase system"/>
    <property type="evidence" value="ECO:0007669"/>
    <property type="project" value="InterPro"/>
</dbReference>
<organism evidence="2 3">
    <name type="scientific">Geomicrobium halophilum</name>
    <dbReference type="NCBI Taxonomy" id="549000"/>
    <lineage>
        <taxon>Bacteria</taxon>
        <taxon>Bacillati</taxon>
        <taxon>Bacillota</taxon>
        <taxon>Bacilli</taxon>
        <taxon>Bacillales</taxon>
        <taxon>Geomicrobium</taxon>
    </lineage>
</organism>
<accession>A0A841Q0E4</accession>
<evidence type="ECO:0000313" key="2">
    <source>
        <dbReference type="EMBL" id="MBB6451113.1"/>
    </source>
</evidence>
<keyword evidence="1" id="KW-0472">Membrane</keyword>
<dbReference type="AlphaFoldDB" id="A0A841Q0E4"/>
<proteinExistence type="predicted"/>
<gene>
    <name evidence="2" type="ORF">HNR44_003107</name>
</gene>
<sequence length="190" mass="20988">MDWLVALAEGFIGLFEEGGEQFVNLVTDIIPLLIMLLVAMNAVIQFVGQERIEKLAAKSSKNIFTRYLILPHVGTFFFLNPMTLSLGRFLPERHKPGYYASASFSTHTMNGLFPHVNPAELFIFLGIANGITSLGGSTAELAMRYFLVGLVMNMFRGLVTDWMVSYVEKQQKVKLKSTVAKSSMGGSPNG</sequence>
<keyword evidence="1" id="KW-1133">Transmembrane helix</keyword>
<name>A0A841Q0E4_9BACL</name>
<dbReference type="PANTHER" id="PTHR40399:SF1">
    <property type="entry name" value="PTS SYSTEM GLUCITOL_SORBITOL-SPECIFIC EIIC COMPONENT"/>
    <property type="match status" value="1"/>
</dbReference>
<dbReference type="NCBIfam" id="TIGR00821">
    <property type="entry name" value="EII-GUT"/>
    <property type="match status" value="1"/>
</dbReference>
<feature type="transmembrane region" description="Helical" evidence="1">
    <location>
        <begin position="29"/>
        <end position="47"/>
    </location>
</feature>
<dbReference type="Proteomes" id="UP000568839">
    <property type="component" value="Unassembled WGS sequence"/>
</dbReference>